<dbReference type="InterPro" id="IPR015943">
    <property type="entry name" value="WD40/YVTN_repeat-like_dom_sf"/>
</dbReference>
<name>A0A164P6K0_9AGAM</name>
<dbReference type="PANTHER" id="PTHR22840:SF12">
    <property type="entry name" value="WD REPEAT-CONTAINING PROTEIN 36"/>
    <property type="match status" value="1"/>
</dbReference>
<dbReference type="GO" id="GO:0034388">
    <property type="term" value="C:Pwp2p-containing subcomplex of 90S preribosome"/>
    <property type="evidence" value="ECO:0007669"/>
    <property type="project" value="TreeGrafter"/>
</dbReference>
<dbReference type="Pfam" id="PF25171">
    <property type="entry name" value="Beta-prop_WDR36-Utp21_1st"/>
    <property type="match status" value="1"/>
</dbReference>
<evidence type="ECO:0000256" key="2">
    <source>
        <dbReference type="SAM" id="MobiDB-lite"/>
    </source>
</evidence>
<dbReference type="GO" id="GO:0006364">
    <property type="term" value="P:rRNA processing"/>
    <property type="evidence" value="ECO:0007669"/>
    <property type="project" value="InterPro"/>
</dbReference>
<dbReference type="Pfam" id="PF25168">
    <property type="entry name" value="Beta-prop_WDR36-Utp21_2nd"/>
    <property type="match status" value="1"/>
</dbReference>
<dbReference type="STRING" id="1314777.A0A164P6K0"/>
<reference evidence="5 6" key="1">
    <citation type="journal article" date="2016" name="Mol. Biol. Evol.">
        <title>Comparative Genomics of Early-Diverging Mushroom-Forming Fungi Provides Insights into the Origins of Lignocellulose Decay Capabilities.</title>
        <authorList>
            <person name="Nagy L.G."/>
            <person name="Riley R."/>
            <person name="Tritt A."/>
            <person name="Adam C."/>
            <person name="Daum C."/>
            <person name="Floudas D."/>
            <person name="Sun H."/>
            <person name="Yadav J.S."/>
            <person name="Pangilinan J."/>
            <person name="Larsson K.H."/>
            <person name="Matsuura K."/>
            <person name="Barry K."/>
            <person name="Labutti K."/>
            <person name="Kuo R."/>
            <person name="Ohm R.A."/>
            <person name="Bhattacharya S.S."/>
            <person name="Shirouzu T."/>
            <person name="Yoshinaga Y."/>
            <person name="Martin F.M."/>
            <person name="Grigoriev I.V."/>
            <person name="Hibbett D.S."/>
        </authorList>
    </citation>
    <scope>NUCLEOTIDE SEQUENCE [LARGE SCALE GENOMIC DNA]</scope>
    <source>
        <strain evidence="5 6">HHB9708</strain>
    </source>
</reference>
<dbReference type="InterPro" id="IPR059157">
    <property type="entry name" value="WDR36-Utp21_N"/>
</dbReference>
<proteinExistence type="predicted"/>
<dbReference type="Pfam" id="PF04192">
    <property type="entry name" value="Utp21"/>
    <property type="match status" value="1"/>
</dbReference>
<dbReference type="EMBL" id="KV419437">
    <property type="protein sequence ID" value="KZS88414.1"/>
    <property type="molecule type" value="Genomic_DNA"/>
</dbReference>
<dbReference type="OrthoDB" id="10250769at2759"/>
<dbReference type="SUPFAM" id="SSF50998">
    <property type="entry name" value="Quinoprotein alcohol dehydrogenase-like"/>
    <property type="match status" value="1"/>
</dbReference>
<dbReference type="InterPro" id="IPR036322">
    <property type="entry name" value="WD40_repeat_dom_sf"/>
</dbReference>
<organism evidence="5 6">
    <name type="scientific">Sistotremastrum niveocremeum HHB9708</name>
    <dbReference type="NCBI Taxonomy" id="1314777"/>
    <lineage>
        <taxon>Eukaryota</taxon>
        <taxon>Fungi</taxon>
        <taxon>Dikarya</taxon>
        <taxon>Basidiomycota</taxon>
        <taxon>Agaricomycotina</taxon>
        <taxon>Agaricomycetes</taxon>
        <taxon>Sistotremastrales</taxon>
        <taxon>Sistotremastraceae</taxon>
        <taxon>Sertulicium</taxon>
        <taxon>Sertulicium niveocremeum</taxon>
    </lineage>
</organism>
<dbReference type="PROSITE" id="PS50294">
    <property type="entry name" value="WD_REPEATS_REGION"/>
    <property type="match status" value="1"/>
</dbReference>
<keyword evidence="1" id="KW-0853">WD repeat</keyword>
<evidence type="ECO:0000256" key="1">
    <source>
        <dbReference type="PROSITE-ProRule" id="PRU00221"/>
    </source>
</evidence>
<feature type="repeat" description="WD" evidence="1">
    <location>
        <begin position="610"/>
        <end position="651"/>
    </location>
</feature>
<sequence length="944" mass="103644">MSPGLISKDESTRPRKKLRAEPEPSTSTPSTQLFAPFRALGFVTNNVPFVLQVRSYKGASSGPRIHILTCLGREWALWEGGKMTLLFVGAQTEEQISSLALDGDFVWAAVGAYVLKFERGKQVHRLENPLGTPFTSLLVFGDQLLALTTDGRRLLAWSTKTYELISTLEFANDITATTVIHPATYINKVLVGSTQGILELWNLSTKTRIHRFAADSLADSPSPITALVQSPAIDVVAVGFASGEISVYDIRTDERLMRMFQEGGAVRSLGFRGDGESVLASASSAGHVVLWDLNEGGRLLHVLRGAHDAPITALEWIPGQPVLVTSGEDNSVKQWFFESPTAPPRLLKFRSGHHAPPHLIRFYGSDGKALLTASRDRSLRYTSVVRDSRSFELSQGPLAKKATNLSIPLASLKLPSISTLAFSNTRSKDWDDVLTAHTGDSFARTWTVQNKKLGSYHFGVHSQKDEKNSKSQPQGAVQAVCVSACGNFGLAASAMGVIGMWNMQSGIKRKTFKLPPVPAEVSNVFKAKKSERTVTGLATDALNRIVVVATLDGTINFFDFHSTELTSTLILPSSATSILLQRDNGLLAVVCDDLIVRIIDIETTRIVRELRGFRGRILDIDFSPDSRWLIATSLDSAIRTFDVPTGRMIDAFKTSSVATSIAFSPTGDFLATAHVDSVGIYLWANRSQYGEVALRILDQDESLVSVGLPSMQGTAEDEALDELATLNINDAKPANPTISPDQLEGELITLTLLPRSRWQTLLNFDVIQRRNKPKEPPKVPEKAPFFLPTLPGVDHRFDVEKAAKTSESKKSTKHLPNAAANLKTQFQEVLHKEDAEGNYDAFFDYIKNLSPAAIDLELRSLVSLDDISTFMAAIERRLISHRDFELVQTLLNVFLRMHGEVLVENVELKDKLVELMDVQMKKSGKVLELIASSLGTLGFLRDGP</sequence>
<dbReference type="AlphaFoldDB" id="A0A164P6K0"/>
<dbReference type="InterPro" id="IPR007319">
    <property type="entry name" value="WDR36/Utp21_C"/>
</dbReference>
<accession>A0A164P6K0</accession>
<evidence type="ECO:0000313" key="6">
    <source>
        <dbReference type="Proteomes" id="UP000076722"/>
    </source>
</evidence>
<keyword evidence="6" id="KW-1185">Reference proteome</keyword>
<feature type="domain" description="WDR36/Utp21 C-terminal" evidence="3">
    <location>
        <begin position="741"/>
        <end position="941"/>
    </location>
</feature>
<dbReference type="InterPro" id="IPR011047">
    <property type="entry name" value="Quinoprotein_ADH-like_sf"/>
</dbReference>
<dbReference type="InterPro" id="IPR001680">
    <property type="entry name" value="WD40_rpt"/>
</dbReference>
<evidence type="ECO:0000259" key="3">
    <source>
        <dbReference type="Pfam" id="PF04192"/>
    </source>
</evidence>
<dbReference type="GO" id="GO:0032040">
    <property type="term" value="C:small-subunit processome"/>
    <property type="evidence" value="ECO:0007669"/>
    <property type="project" value="InterPro"/>
</dbReference>
<evidence type="ECO:0000313" key="5">
    <source>
        <dbReference type="EMBL" id="KZS88414.1"/>
    </source>
</evidence>
<evidence type="ECO:0000259" key="4">
    <source>
        <dbReference type="Pfam" id="PF25171"/>
    </source>
</evidence>
<feature type="domain" description="WDR36/Utp21 N-terminal" evidence="4">
    <location>
        <begin position="67"/>
        <end position="338"/>
    </location>
</feature>
<dbReference type="SUPFAM" id="SSF50978">
    <property type="entry name" value="WD40 repeat-like"/>
    <property type="match status" value="1"/>
</dbReference>
<gene>
    <name evidence="5" type="ORF">SISNIDRAFT_552658</name>
</gene>
<dbReference type="PANTHER" id="PTHR22840">
    <property type="entry name" value="WD REPEAT-CONTAINING PROTEIN 36"/>
    <property type="match status" value="1"/>
</dbReference>
<dbReference type="Gene3D" id="2.130.10.10">
    <property type="entry name" value="YVTN repeat-like/Quinoprotein amine dehydrogenase"/>
    <property type="match status" value="2"/>
</dbReference>
<dbReference type="Proteomes" id="UP000076722">
    <property type="component" value="Unassembled WGS sequence"/>
</dbReference>
<protein>
    <submittedName>
        <fullName evidence="5">Utp21-domain-containing protein</fullName>
    </submittedName>
</protein>
<feature type="repeat" description="WD" evidence="1">
    <location>
        <begin position="304"/>
        <end position="335"/>
    </location>
</feature>
<dbReference type="PROSITE" id="PS50082">
    <property type="entry name" value="WD_REPEATS_2"/>
    <property type="match status" value="2"/>
</dbReference>
<dbReference type="SMART" id="SM00320">
    <property type="entry name" value="WD40"/>
    <property type="match status" value="10"/>
</dbReference>
<feature type="region of interest" description="Disordered" evidence="2">
    <location>
        <begin position="1"/>
        <end position="31"/>
    </location>
</feature>